<dbReference type="InterPro" id="IPR005372">
    <property type="entry name" value="UPF0182"/>
</dbReference>
<evidence type="ECO:0000256" key="2">
    <source>
        <dbReference type="ARBA" id="ARBA00022692"/>
    </source>
</evidence>
<dbReference type="HAMAP" id="MF_01600">
    <property type="entry name" value="UPF0182"/>
    <property type="match status" value="1"/>
</dbReference>
<dbReference type="EMBL" id="JAERWK010000010">
    <property type="protein sequence ID" value="MBM9467299.1"/>
    <property type="molecule type" value="Genomic_DNA"/>
</dbReference>
<gene>
    <name evidence="7" type="ORF">JL106_08410</name>
</gene>
<keyword evidence="8" id="KW-1185">Reference proteome</keyword>
<comment type="caution">
    <text evidence="7">The sequence shown here is derived from an EMBL/GenBank/DDBJ whole genome shotgun (WGS) entry which is preliminary data.</text>
</comment>
<name>A0A938YCH2_9ACTN</name>
<accession>A0A938YCH2</accession>
<dbReference type="GO" id="GO:0005886">
    <property type="term" value="C:plasma membrane"/>
    <property type="evidence" value="ECO:0007669"/>
    <property type="project" value="UniProtKB-SubCell"/>
</dbReference>
<feature type="region of interest" description="Disordered" evidence="6">
    <location>
        <begin position="874"/>
        <end position="905"/>
    </location>
</feature>
<dbReference type="Pfam" id="PF03699">
    <property type="entry name" value="UPF0182"/>
    <property type="match status" value="1"/>
</dbReference>
<feature type="transmembrane region" description="Helical" evidence="5">
    <location>
        <begin position="20"/>
        <end position="43"/>
    </location>
</feature>
<protein>
    <recommendedName>
        <fullName evidence="5">UPF0182 protein JL106_08410</fullName>
    </recommendedName>
</protein>
<organism evidence="7 8">
    <name type="scientific">Nakamurella leprariae</name>
    <dbReference type="NCBI Taxonomy" id="2803911"/>
    <lineage>
        <taxon>Bacteria</taxon>
        <taxon>Bacillati</taxon>
        <taxon>Actinomycetota</taxon>
        <taxon>Actinomycetes</taxon>
        <taxon>Nakamurellales</taxon>
        <taxon>Nakamurellaceae</taxon>
        <taxon>Nakamurella</taxon>
    </lineage>
</organism>
<reference evidence="7" key="1">
    <citation type="submission" date="2021-01" db="EMBL/GenBank/DDBJ databases">
        <title>YIM 132084 draft genome.</title>
        <authorList>
            <person name="An D."/>
        </authorList>
    </citation>
    <scope>NUCLEOTIDE SEQUENCE</scope>
    <source>
        <strain evidence="7">YIM 132084</strain>
    </source>
</reference>
<feature type="transmembrane region" description="Helical" evidence="5">
    <location>
        <begin position="285"/>
        <end position="305"/>
    </location>
</feature>
<dbReference type="AlphaFoldDB" id="A0A938YCH2"/>
<keyword evidence="3 5" id="KW-1133">Transmembrane helix</keyword>
<keyword evidence="2 5" id="KW-0812">Transmembrane</keyword>
<evidence type="ECO:0000256" key="5">
    <source>
        <dbReference type="HAMAP-Rule" id="MF_01600"/>
    </source>
</evidence>
<sequence>MAMRPNAGVPTMSKRTKRVLIALVSLGVLGVLWFQFVGVYVNWLWFGEVGFREVFTTQVLTRVVLFLIAGLGAAAVVFLCILMAYRSRPVFVPTGEADPLAPYRALVTGRPRLITLVLSGVVGLVAGLSAQSEWDTVQLFMHGGSFGTSDAQFQHDVGFYVFKLPFIQMILSWLFVATVIGFVAALVTHYLFGGIRLSGPGRRITTAATLQLSLLIGAFVLLKAVQYWFDRYSLLFSNRGGSFTGASYTDVNAVLPAKIILMVIAAICAVGFIVGAFLRSVKLPAIALGLLVLASVLIGGVWPLVLQQVVVNPNGISREPPYIQRNLDATKAAYGMDDIEYIDYPGTISGNPLDVAEDEQTIPNARLLDPNVLNPTFTQQQQLENFYGFPAQLSVDRYNVDGTVQDYVVAARELNAGGLAENQRNWINEHMVFTHGNGFVAAPANTVQNGYPEYTVSDLFQQGDIPVDQPRTYYGQLTTDYAIVGAEEGGAPREYDTRQSNYTYTGQGGVHLGNLFQRLVFATQYGEANFLFSSEINGNSKIMYNRDPADRVESAAPFLTTDTKPYPAVVGGRIVWIVDAYTTATNYPYSQNVTLSDATQSSLVQARGAQGQVAEQVSYIRNSVKATVDAYDGTVTLYAVDESDPVLQAWRGIFPDLVQPNSAVSDDLRAHFRYPQDLFEVQRYLLQEYHLTGPDAAVQFFQSSGFWRVPNDPTVNESTAGVQPPYYLQVQIPGQETAQFELTSVLLGFQREFMSAYLSANSDPADYGKLTVLRLPDSTQTPGPQQVQQLFRSTQQVSERVTLSTQTNGSQVIFGNLLTLPVNDGLLYVEPFYIQTASRTSFPQLNWVLVWYGGRVGVGTTLRLALEDAAESSIVPVEGDTGNGGQPGTGTESTPPTSPSTQVPLPADAAEAQQDLTDAVAAMDQARQSGDLGRIGTATEQLEQAVKNYLQVVERTQLSNPGTTPSETTTEQAPAGG</sequence>
<comment type="similarity">
    <text evidence="5">Belongs to the UPF0182 family.</text>
</comment>
<dbReference type="GO" id="GO:0005576">
    <property type="term" value="C:extracellular region"/>
    <property type="evidence" value="ECO:0007669"/>
    <property type="project" value="TreeGrafter"/>
</dbReference>
<feature type="transmembrane region" description="Helical" evidence="5">
    <location>
        <begin position="113"/>
        <end position="131"/>
    </location>
</feature>
<keyword evidence="1 5" id="KW-1003">Cell membrane</keyword>
<evidence type="ECO:0000313" key="7">
    <source>
        <dbReference type="EMBL" id="MBM9467299.1"/>
    </source>
</evidence>
<feature type="transmembrane region" description="Helical" evidence="5">
    <location>
        <begin position="259"/>
        <end position="278"/>
    </location>
</feature>
<evidence type="ECO:0000256" key="4">
    <source>
        <dbReference type="ARBA" id="ARBA00023136"/>
    </source>
</evidence>
<evidence type="ECO:0000313" key="8">
    <source>
        <dbReference type="Proteomes" id="UP000663792"/>
    </source>
</evidence>
<feature type="transmembrane region" description="Helical" evidence="5">
    <location>
        <begin position="170"/>
        <end position="192"/>
    </location>
</feature>
<feature type="transmembrane region" description="Helical" evidence="5">
    <location>
        <begin position="204"/>
        <end position="229"/>
    </location>
</feature>
<dbReference type="PANTHER" id="PTHR39344:SF1">
    <property type="entry name" value="UPF0182 PROTEIN SLL1060"/>
    <property type="match status" value="1"/>
</dbReference>
<evidence type="ECO:0000256" key="3">
    <source>
        <dbReference type="ARBA" id="ARBA00022989"/>
    </source>
</evidence>
<comment type="subcellular location">
    <subcellularLocation>
        <location evidence="5">Cell membrane</location>
        <topology evidence="5">Multi-pass membrane protein</topology>
    </subcellularLocation>
</comment>
<evidence type="ECO:0000256" key="1">
    <source>
        <dbReference type="ARBA" id="ARBA00022475"/>
    </source>
</evidence>
<evidence type="ECO:0000256" key="6">
    <source>
        <dbReference type="SAM" id="MobiDB-lite"/>
    </source>
</evidence>
<keyword evidence="4 5" id="KW-0472">Membrane</keyword>
<dbReference type="NCBIfam" id="NF000825">
    <property type="entry name" value="PRK00068.1"/>
    <property type="match status" value="1"/>
</dbReference>
<proteinExistence type="inferred from homology"/>
<feature type="region of interest" description="Disordered" evidence="6">
    <location>
        <begin position="955"/>
        <end position="977"/>
    </location>
</feature>
<feature type="compositionally biased region" description="Low complexity" evidence="6">
    <location>
        <begin position="889"/>
        <end position="902"/>
    </location>
</feature>
<dbReference type="Proteomes" id="UP000663792">
    <property type="component" value="Unassembled WGS sequence"/>
</dbReference>
<feature type="transmembrane region" description="Helical" evidence="5">
    <location>
        <begin position="63"/>
        <end position="85"/>
    </location>
</feature>
<dbReference type="PANTHER" id="PTHR39344">
    <property type="entry name" value="UPF0182 PROTEIN SLL1060"/>
    <property type="match status" value="1"/>
</dbReference>